<evidence type="ECO:0000256" key="1">
    <source>
        <dbReference type="ARBA" id="ARBA00001971"/>
    </source>
</evidence>
<name>A0A7K9U3T2_9AVES</name>
<evidence type="ECO:0000256" key="5">
    <source>
        <dbReference type="ARBA" id="ARBA00023004"/>
    </source>
</evidence>
<dbReference type="GO" id="GO:0016712">
    <property type="term" value="F:oxidoreductase activity, acting on paired donors, with incorporation or reduction of molecular oxygen, reduced flavin or flavoprotein as one donor, and incorporation of one atom of oxygen"/>
    <property type="evidence" value="ECO:0007669"/>
    <property type="project" value="TreeGrafter"/>
</dbReference>
<keyword evidence="4 6" id="KW-0479">Metal-binding</keyword>
<keyword evidence="7" id="KW-0560">Oxidoreductase</keyword>
<gene>
    <name evidence="8" type="primary">Cyp2j2_0</name>
    <name evidence="8" type="ORF">CHLAEN_R03694</name>
</gene>
<dbReference type="InterPro" id="IPR050182">
    <property type="entry name" value="Cytochrome_P450_fam2"/>
</dbReference>
<comment type="cofactor">
    <cofactor evidence="1 6">
        <name>heme</name>
        <dbReference type="ChEBI" id="CHEBI:30413"/>
    </cofactor>
</comment>
<keyword evidence="3 6" id="KW-0349">Heme</keyword>
<dbReference type="OrthoDB" id="2789670at2759"/>
<dbReference type="PANTHER" id="PTHR24300">
    <property type="entry name" value="CYTOCHROME P450 508A4-RELATED"/>
    <property type="match status" value="1"/>
</dbReference>
<evidence type="ECO:0000256" key="7">
    <source>
        <dbReference type="RuleBase" id="RU000461"/>
    </source>
</evidence>
<dbReference type="GO" id="GO:0006082">
    <property type="term" value="P:organic acid metabolic process"/>
    <property type="evidence" value="ECO:0007669"/>
    <property type="project" value="TreeGrafter"/>
</dbReference>
<dbReference type="InterPro" id="IPR036396">
    <property type="entry name" value="Cyt_P450_sf"/>
</dbReference>
<dbReference type="AlphaFoldDB" id="A0A7K9U3T2"/>
<feature type="non-terminal residue" evidence="8">
    <location>
        <position position="1"/>
    </location>
</feature>
<evidence type="ECO:0000256" key="2">
    <source>
        <dbReference type="ARBA" id="ARBA00010617"/>
    </source>
</evidence>
<dbReference type="GO" id="GO:0005737">
    <property type="term" value="C:cytoplasm"/>
    <property type="evidence" value="ECO:0007669"/>
    <property type="project" value="TreeGrafter"/>
</dbReference>
<sequence>YTNATIHEVQRISSIIPFNAPRMATKDTVLDGFHIPKGTVLLTNLTSVMFDKTEWETPDTFNPGHFLKDGQFRKRESFMPFSIGKRACLGEVLARSELFLFFPSLLQKF</sequence>
<keyword evidence="9" id="KW-1185">Reference proteome</keyword>
<evidence type="ECO:0000256" key="6">
    <source>
        <dbReference type="PIRSR" id="PIRSR602401-1"/>
    </source>
</evidence>
<dbReference type="Pfam" id="PF00067">
    <property type="entry name" value="p450"/>
    <property type="match status" value="1"/>
</dbReference>
<proteinExistence type="inferred from homology"/>
<keyword evidence="5 6" id="KW-0408">Iron</keyword>
<comment type="caution">
    <text evidence="8">The sequence shown here is derived from an EMBL/GenBank/DDBJ whole genome shotgun (WGS) entry which is preliminary data.</text>
</comment>
<dbReference type="EMBL" id="VWZY01006874">
    <property type="protein sequence ID" value="NXI54753.1"/>
    <property type="molecule type" value="Genomic_DNA"/>
</dbReference>
<dbReference type="InterPro" id="IPR001128">
    <property type="entry name" value="Cyt_P450"/>
</dbReference>
<dbReference type="Gene3D" id="1.10.630.10">
    <property type="entry name" value="Cytochrome P450"/>
    <property type="match status" value="1"/>
</dbReference>
<evidence type="ECO:0000313" key="8">
    <source>
        <dbReference type="EMBL" id="NXI54753.1"/>
    </source>
</evidence>
<dbReference type="SUPFAM" id="SSF48264">
    <property type="entry name" value="Cytochrome P450"/>
    <property type="match status" value="1"/>
</dbReference>
<dbReference type="PROSITE" id="PS00086">
    <property type="entry name" value="CYTOCHROME_P450"/>
    <property type="match status" value="1"/>
</dbReference>
<dbReference type="GO" id="GO:0006805">
    <property type="term" value="P:xenobiotic metabolic process"/>
    <property type="evidence" value="ECO:0007669"/>
    <property type="project" value="TreeGrafter"/>
</dbReference>
<dbReference type="PANTHER" id="PTHR24300:SF177">
    <property type="entry name" value="CYTOCHROME P450 2J2"/>
    <property type="match status" value="1"/>
</dbReference>
<dbReference type="Proteomes" id="UP000579406">
    <property type="component" value="Unassembled WGS sequence"/>
</dbReference>
<evidence type="ECO:0000256" key="4">
    <source>
        <dbReference type="ARBA" id="ARBA00022723"/>
    </source>
</evidence>
<dbReference type="GO" id="GO:0020037">
    <property type="term" value="F:heme binding"/>
    <property type="evidence" value="ECO:0007669"/>
    <property type="project" value="InterPro"/>
</dbReference>
<evidence type="ECO:0000313" key="9">
    <source>
        <dbReference type="Proteomes" id="UP000579406"/>
    </source>
</evidence>
<feature type="non-terminal residue" evidence="8">
    <location>
        <position position="109"/>
    </location>
</feature>
<accession>A0A7K9U3T2</accession>
<organism evidence="8 9">
    <name type="scientific">Chloroceryle aenea</name>
    <name type="common">American pygmy kingfisher</name>
    <dbReference type="NCBI Taxonomy" id="176938"/>
    <lineage>
        <taxon>Eukaryota</taxon>
        <taxon>Metazoa</taxon>
        <taxon>Chordata</taxon>
        <taxon>Craniata</taxon>
        <taxon>Vertebrata</taxon>
        <taxon>Euteleostomi</taxon>
        <taxon>Archelosauria</taxon>
        <taxon>Archosauria</taxon>
        <taxon>Dinosauria</taxon>
        <taxon>Saurischia</taxon>
        <taxon>Theropoda</taxon>
        <taxon>Coelurosauria</taxon>
        <taxon>Aves</taxon>
        <taxon>Neognathae</taxon>
        <taxon>Neoaves</taxon>
        <taxon>Telluraves</taxon>
        <taxon>Coraciimorphae</taxon>
        <taxon>Coraciiformes</taxon>
        <taxon>Cerylidae</taxon>
        <taxon>Chloroceryle</taxon>
    </lineage>
</organism>
<dbReference type="InterPro" id="IPR002401">
    <property type="entry name" value="Cyt_P450_E_grp-I"/>
</dbReference>
<evidence type="ECO:0000256" key="3">
    <source>
        <dbReference type="ARBA" id="ARBA00022617"/>
    </source>
</evidence>
<dbReference type="GO" id="GO:0005506">
    <property type="term" value="F:iron ion binding"/>
    <property type="evidence" value="ECO:0007669"/>
    <property type="project" value="InterPro"/>
</dbReference>
<dbReference type="PRINTS" id="PR00385">
    <property type="entry name" value="P450"/>
</dbReference>
<feature type="binding site" description="axial binding residue" evidence="6">
    <location>
        <position position="88"/>
    </location>
    <ligand>
        <name>heme</name>
        <dbReference type="ChEBI" id="CHEBI:30413"/>
    </ligand>
    <ligandPart>
        <name>Fe</name>
        <dbReference type="ChEBI" id="CHEBI:18248"/>
    </ligandPart>
</feature>
<dbReference type="PRINTS" id="PR00463">
    <property type="entry name" value="EP450I"/>
</dbReference>
<reference evidence="8 9" key="1">
    <citation type="submission" date="2019-09" db="EMBL/GenBank/DDBJ databases">
        <title>Bird 10,000 Genomes (B10K) Project - Family phase.</title>
        <authorList>
            <person name="Zhang G."/>
        </authorList>
    </citation>
    <scope>NUCLEOTIDE SEQUENCE [LARGE SCALE GENOMIC DNA]</scope>
    <source>
        <strain evidence="8">B10K-DU-001-61</strain>
        <tissue evidence="8">Muscle</tissue>
    </source>
</reference>
<dbReference type="InterPro" id="IPR017972">
    <property type="entry name" value="Cyt_P450_CS"/>
</dbReference>
<comment type="similarity">
    <text evidence="2 7">Belongs to the cytochrome P450 family.</text>
</comment>
<protein>
    <submittedName>
        <fullName evidence="8">CP2J2 protein</fullName>
    </submittedName>
</protein>
<keyword evidence="7" id="KW-0503">Monooxygenase</keyword>